<sequence>MGFQLNKTVTEMAISPDRTQSLDFKHTATIQVQVIKVSQARYWQLVHDPRSQRSLLIARYWALVVGLKERLDQKIHGVLGSCTGFTEIHGVSFGLFYWIHRNTRSEFWALVLDSQKYTEFWALVLDSQKYTEFWALVLDSQKYTEFWALVLDSQTYTEFWALVLDSQKYTKFWALVLDSQTYTE</sequence>
<protein>
    <submittedName>
        <fullName evidence="1">Uncharacterized protein</fullName>
    </submittedName>
</protein>
<gene>
    <name evidence="1" type="ORF">RRG08_019136</name>
</gene>
<keyword evidence="2" id="KW-1185">Reference proteome</keyword>
<reference evidence="1" key="1">
    <citation type="journal article" date="2023" name="G3 (Bethesda)">
        <title>A reference genome for the long-term kleptoplast-retaining sea slug Elysia crispata morphotype clarki.</title>
        <authorList>
            <person name="Eastman K.E."/>
            <person name="Pendleton A.L."/>
            <person name="Shaikh M.A."/>
            <person name="Suttiyut T."/>
            <person name="Ogas R."/>
            <person name="Tomko P."/>
            <person name="Gavelis G."/>
            <person name="Widhalm J.R."/>
            <person name="Wisecaver J.H."/>
        </authorList>
    </citation>
    <scope>NUCLEOTIDE SEQUENCE</scope>
    <source>
        <strain evidence="1">ECLA1</strain>
    </source>
</reference>
<comment type="caution">
    <text evidence="1">The sequence shown here is derived from an EMBL/GenBank/DDBJ whole genome shotgun (WGS) entry which is preliminary data.</text>
</comment>
<accession>A0AAE0YWI1</accession>
<evidence type="ECO:0000313" key="1">
    <source>
        <dbReference type="EMBL" id="KAK3758215.1"/>
    </source>
</evidence>
<organism evidence="1 2">
    <name type="scientific">Elysia crispata</name>
    <name type="common">lettuce slug</name>
    <dbReference type="NCBI Taxonomy" id="231223"/>
    <lineage>
        <taxon>Eukaryota</taxon>
        <taxon>Metazoa</taxon>
        <taxon>Spiralia</taxon>
        <taxon>Lophotrochozoa</taxon>
        <taxon>Mollusca</taxon>
        <taxon>Gastropoda</taxon>
        <taxon>Heterobranchia</taxon>
        <taxon>Euthyneura</taxon>
        <taxon>Panpulmonata</taxon>
        <taxon>Sacoglossa</taxon>
        <taxon>Placobranchoidea</taxon>
        <taxon>Plakobranchidae</taxon>
        <taxon>Elysia</taxon>
    </lineage>
</organism>
<dbReference type="AlphaFoldDB" id="A0AAE0YWI1"/>
<name>A0AAE0YWI1_9GAST</name>
<evidence type="ECO:0000313" key="2">
    <source>
        <dbReference type="Proteomes" id="UP001283361"/>
    </source>
</evidence>
<dbReference type="EMBL" id="JAWDGP010005288">
    <property type="protein sequence ID" value="KAK3758215.1"/>
    <property type="molecule type" value="Genomic_DNA"/>
</dbReference>
<dbReference type="Proteomes" id="UP001283361">
    <property type="component" value="Unassembled WGS sequence"/>
</dbReference>
<proteinExistence type="predicted"/>